<feature type="transmembrane region" description="Helical" evidence="1">
    <location>
        <begin position="16"/>
        <end position="35"/>
    </location>
</feature>
<comment type="caution">
    <text evidence="2">The sequence shown here is derived from an EMBL/GenBank/DDBJ whole genome shotgun (WGS) entry which is preliminary data.</text>
</comment>
<reference evidence="2" key="1">
    <citation type="submission" date="2021-12" db="EMBL/GenBank/DDBJ databases">
        <title>Novel species in genus Dyadobacter.</title>
        <authorList>
            <person name="Ma C."/>
        </authorList>
    </citation>
    <scope>NUCLEOTIDE SEQUENCE</scope>
    <source>
        <strain evidence="2">LJ419</strain>
    </source>
</reference>
<keyword evidence="1" id="KW-0472">Membrane</keyword>
<accession>A0A9X1TCC4</accession>
<dbReference type="Proteomes" id="UP001139000">
    <property type="component" value="Unassembled WGS sequence"/>
</dbReference>
<evidence type="ECO:0000256" key="1">
    <source>
        <dbReference type="SAM" id="Phobius"/>
    </source>
</evidence>
<keyword evidence="1" id="KW-0812">Transmembrane</keyword>
<sequence>MDNLENVDDALKKKEWPRATILIILIGIAVVWLSFKDAISGKDQAEREAAIKLEQVHAFYAKKIDSLNTNWTILYNIQVDGRMRDKDENIKLLREKDEKYSNAAIQYYTESKATRIRTERNNKKIKVVESVINPVKK</sequence>
<dbReference type="RefSeq" id="WP_234652209.1">
    <property type="nucleotide sequence ID" value="NZ_CP094997.1"/>
</dbReference>
<organism evidence="2 3">
    <name type="scientific">Dyadobacter chenwenxiniae</name>
    <dbReference type="NCBI Taxonomy" id="2906456"/>
    <lineage>
        <taxon>Bacteria</taxon>
        <taxon>Pseudomonadati</taxon>
        <taxon>Bacteroidota</taxon>
        <taxon>Cytophagia</taxon>
        <taxon>Cytophagales</taxon>
        <taxon>Spirosomataceae</taxon>
        <taxon>Dyadobacter</taxon>
    </lineage>
</organism>
<keyword evidence="3" id="KW-1185">Reference proteome</keyword>
<dbReference type="AlphaFoldDB" id="A0A9X1TCC4"/>
<name>A0A9X1TCC4_9BACT</name>
<protein>
    <submittedName>
        <fullName evidence="2">Uncharacterized protein</fullName>
    </submittedName>
</protein>
<evidence type="ECO:0000313" key="2">
    <source>
        <dbReference type="EMBL" id="MCF0059922.1"/>
    </source>
</evidence>
<keyword evidence="1" id="KW-1133">Transmembrane helix</keyword>
<gene>
    <name evidence="2" type="ORF">LXM26_00345</name>
</gene>
<proteinExistence type="predicted"/>
<dbReference type="EMBL" id="JAJTTC010000001">
    <property type="protein sequence ID" value="MCF0059922.1"/>
    <property type="molecule type" value="Genomic_DNA"/>
</dbReference>
<evidence type="ECO:0000313" key="3">
    <source>
        <dbReference type="Proteomes" id="UP001139000"/>
    </source>
</evidence>